<dbReference type="OrthoDB" id="9813814at2"/>
<dbReference type="GO" id="GO:0009252">
    <property type="term" value="P:peptidoglycan biosynthetic process"/>
    <property type="evidence" value="ECO:0007669"/>
    <property type="project" value="TreeGrafter"/>
</dbReference>
<feature type="active site" description="Proton acceptor; specific for D-alanine" evidence="7">
    <location>
        <position position="47"/>
    </location>
</feature>
<dbReference type="RefSeq" id="WP_070356475.1">
    <property type="nucleotide sequence ID" value="NZ_CP043474.1"/>
</dbReference>
<comment type="catalytic activity">
    <reaction evidence="1 7">
        <text>L-alanine = D-alanine</text>
        <dbReference type="Rhea" id="RHEA:20249"/>
        <dbReference type="ChEBI" id="CHEBI:57416"/>
        <dbReference type="ChEBI" id="CHEBI:57972"/>
        <dbReference type="EC" id="5.1.1.1"/>
    </reaction>
</comment>
<dbReference type="SMART" id="SM01005">
    <property type="entry name" value="Ala_racemase_C"/>
    <property type="match status" value="1"/>
</dbReference>
<dbReference type="SUPFAM" id="SSF51419">
    <property type="entry name" value="PLP-binding barrel"/>
    <property type="match status" value="1"/>
</dbReference>
<comment type="cofactor">
    <cofactor evidence="2 7 8">
        <name>pyridoxal 5'-phosphate</name>
        <dbReference type="ChEBI" id="CHEBI:597326"/>
    </cofactor>
</comment>
<evidence type="ECO:0000256" key="5">
    <source>
        <dbReference type="ARBA" id="ARBA00023235"/>
    </source>
</evidence>
<dbReference type="Pfam" id="PF01168">
    <property type="entry name" value="Ala_racemase_N"/>
    <property type="match status" value="1"/>
</dbReference>
<dbReference type="NCBIfam" id="TIGR00492">
    <property type="entry name" value="alr"/>
    <property type="match status" value="1"/>
</dbReference>
<feature type="domain" description="Alanine racemase C-terminal" evidence="10">
    <location>
        <begin position="255"/>
        <end position="384"/>
    </location>
</feature>
<keyword evidence="12" id="KW-1185">Reference proteome</keyword>
<dbReference type="PANTHER" id="PTHR30511:SF0">
    <property type="entry name" value="ALANINE RACEMASE, CATABOLIC-RELATED"/>
    <property type="match status" value="1"/>
</dbReference>
<dbReference type="CDD" id="cd00430">
    <property type="entry name" value="PLPDE_III_AR"/>
    <property type="match status" value="1"/>
</dbReference>
<comment type="function">
    <text evidence="7">Catalyzes the interconversion of L-alanine and D-alanine. May also act on other amino acids.</text>
</comment>
<evidence type="ECO:0000256" key="7">
    <source>
        <dbReference type="HAMAP-Rule" id="MF_01201"/>
    </source>
</evidence>
<dbReference type="InterPro" id="IPR009006">
    <property type="entry name" value="Ala_racemase/Decarboxylase_C"/>
</dbReference>
<evidence type="ECO:0000256" key="8">
    <source>
        <dbReference type="PIRSR" id="PIRSR600821-50"/>
    </source>
</evidence>
<dbReference type="PROSITE" id="PS00395">
    <property type="entry name" value="ALANINE_RACEMASE"/>
    <property type="match status" value="1"/>
</dbReference>
<evidence type="ECO:0000256" key="2">
    <source>
        <dbReference type="ARBA" id="ARBA00001933"/>
    </source>
</evidence>
<evidence type="ECO:0000256" key="3">
    <source>
        <dbReference type="ARBA" id="ARBA00013089"/>
    </source>
</evidence>
<keyword evidence="4 7" id="KW-0663">Pyridoxal phosphate</keyword>
<name>A0A1E8PW70_9MYCO</name>
<dbReference type="GO" id="GO:0005829">
    <property type="term" value="C:cytosol"/>
    <property type="evidence" value="ECO:0007669"/>
    <property type="project" value="TreeGrafter"/>
</dbReference>
<dbReference type="FunFam" id="2.40.37.10:FF:000015">
    <property type="entry name" value="Alanine racemase"/>
    <property type="match status" value="1"/>
</dbReference>
<evidence type="ECO:0000256" key="1">
    <source>
        <dbReference type="ARBA" id="ARBA00000316"/>
    </source>
</evidence>
<dbReference type="HAMAP" id="MF_01201">
    <property type="entry name" value="Ala_racemase"/>
    <property type="match status" value="1"/>
</dbReference>
<evidence type="ECO:0000256" key="6">
    <source>
        <dbReference type="ARBA" id="ARBA00072221"/>
    </source>
</evidence>
<comment type="similarity">
    <text evidence="7">Belongs to the alanine racemase family.</text>
</comment>
<accession>A0A1E8PW70</accession>
<dbReference type="EC" id="5.1.1.1" evidence="3 7"/>
<evidence type="ECO:0000256" key="4">
    <source>
        <dbReference type="ARBA" id="ARBA00022898"/>
    </source>
</evidence>
<dbReference type="Gene3D" id="3.20.20.10">
    <property type="entry name" value="Alanine racemase"/>
    <property type="match status" value="1"/>
</dbReference>
<gene>
    <name evidence="11" type="ORF">BEL07_29205</name>
</gene>
<feature type="active site" description="Proton acceptor; specific for L-alanine" evidence="7">
    <location>
        <position position="276"/>
    </location>
</feature>
<comment type="caution">
    <text evidence="11">The sequence shown here is derived from an EMBL/GenBank/DDBJ whole genome shotgun (WGS) entry which is preliminary data.</text>
</comment>
<keyword evidence="5 7" id="KW-0413">Isomerase</keyword>
<dbReference type="PRINTS" id="PR00992">
    <property type="entry name" value="ALARACEMASE"/>
</dbReference>
<comment type="pathway">
    <text evidence="7">Amino-acid biosynthesis; D-alanine biosynthesis; D-alanine from L-alanine: step 1/1.</text>
</comment>
<feature type="modified residue" description="N6-(pyridoxal phosphate)lysine" evidence="7 8">
    <location>
        <position position="47"/>
    </location>
</feature>
<dbReference type="GO" id="GO:0030632">
    <property type="term" value="P:D-alanine biosynthetic process"/>
    <property type="evidence" value="ECO:0007669"/>
    <property type="project" value="UniProtKB-UniRule"/>
</dbReference>
<dbReference type="PANTHER" id="PTHR30511">
    <property type="entry name" value="ALANINE RACEMASE"/>
    <property type="match status" value="1"/>
</dbReference>
<dbReference type="InterPro" id="IPR011079">
    <property type="entry name" value="Ala_racemase_C"/>
</dbReference>
<dbReference type="UniPathway" id="UPA00042">
    <property type="reaction ID" value="UER00497"/>
</dbReference>
<dbReference type="SUPFAM" id="SSF50621">
    <property type="entry name" value="Alanine racemase C-terminal domain-like"/>
    <property type="match status" value="1"/>
</dbReference>
<evidence type="ECO:0000256" key="9">
    <source>
        <dbReference type="PIRSR" id="PIRSR600821-52"/>
    </source>
</evidence>
<dbReference type="FunFam" id="3.20.20.10:FF:000002">
    <property type="entry name" value="Alanine racemase"/>
    <property type="match status" value="1"/>
</dbReference>
<feature type="binding site" evidence="7 9">
    <location>
        <position position="324"/>
    </location>
    <ligand>
        <name>substrate</name>
    </ligand>
</feature>
<dbReference type="InterPro" id="IPR020622">
    <property type="entry name" value="Ala_racemase_pyridoxalP-BS"/>
</dbReference>
<reference evidence="11 12" key="1">
    <citation type="submission" date="2016-09" db="EMBL/GenBank/DDBJ databases">
        <title>genome sequence of Mycobacterium sp. 739 SCH.</title>
        <authorList>
            <person name="Greninger A.L."/>
            <person name="Qin X."/>
            <person name="Jerome K."/>
            <person name="Vora S."/>
            <person name="Quinn K."/>
        </authorList>
    </citation>
    <scope>NUCLEOTIDE SEQUENCE [LARGE SCALE GENOMIC DNA]</scope>
    <source>
        <strain evidence="11 12">SCH</strain>
    </source>
</reference>
<dbReference type="AlphaFoldDB" id="A0A1E8PW70"/>
<evidence type="ECO:0000259" key="10">
    <source>
        <dbReference type="SMART" id="SM01005"/>
    </source>
</evidence>
<evidence type="ECO:0000313" key="12">
    <source>
        <dbReference type="Proteomes" id="UP000178953"/>
    </source>
</evidence>
<dbReference type="GO" id="GO:0030170">
    <property type="term" value="F:pyridoxal phosphate binding"/>
    <property type="evidence" value="ECO:0007669"/>
    <property type="project" value="UniProtKB-UniRule"/>
</dbReference>
<feature type="binding site" evidence="7 9">
    <location>
        <position position="145"/>
    </location>
    <ligand>
        <name>substrate</name>
    </ligand>
</feature>
<dbReference type="InterPro" id="IPR001608">
    <property type="entry name" value="Ala_racemase_N"/>
</dbReference>
<proteinExistence type="inferred from homology"/>
<dbReference type="InterPro" id="IPR029066">
    <property type="entry name" value="PLP-binding_barrel"/>
</dbReference>
<sequence>MHTTTEHTTRATGTHAATAVVDLDAIAHNVRLLRELAGGAAVMAVVKADGYGHGATAVARTALAAGAAEIGVATVAEALALRGDGFTGPVLAWLHAPGVDFAPALTADVGIAVSSRRQLADLLDAVERTGATAALTVKVDTGLSRNGASPPEFATMLDDLARAAASGAVRLRGIMSHLACGDEPDNPTNDRQAQRLSAMRSEAAAAGVEFEIAHLANSPATMTRPDLAFDLVRPGIAVYGQTPIPARGDMGLIPAMTLTCPVAMVRPIRAGDGVSYGHTWIADRDTTVALIPIGYADGVFRTLSGRFEVLINGRRRPSVGRVCMDQFVVDLGPGAVDVTEGDEAVLFGSGARGEPTAQDWADTLGTINYEVVTSPRGRVNRVYVGTGR</sequence>
<dbReference type="EMBL" id="MCHX01000184">
    <property type="protein sequence ID" value="OFJ50296.1"/>
    <property type="molecule type" value="Genomic_DNA"/>
</dbReference>
<dbReference type="Proteomes" id="UP000178953">
    <property type="component" value="Unassembled WGS sequence"/>
</dbReference>
<organism evidence="11 12">
    <name type="scientific">Mycolicibacterium grossiae</name>
    <dbReference type="NCBI Taxonomy" id="1552759"/>
    <lineage>
        <taxon>Bacteria</taxon>
        <taxon>Bacillati</taxon>
        <taxon>Actinomycetota</taxon>
        <taxon>Actinomycetes</taxon>
        <taxon>Mycobacteriales</taxon>
        <taxon>Mycobacteriaceae</taxon>
        <taxon>Mycolicibacterium</taxon>
    </lineage>
</organism>
<dbReference type="InterPro" id="IPR000821">
    <property type="entry name" value="Ala_racemase"/>
</dbReference>
<dbReference type="Pfam" id="PF00842">
    <property type="entry name" value="Ala_racemase_C"/>
    <property type="match status" value="1"/>
</dbReference>
<evidence type="ECO:0000313" key="11">
    <source>
        <dbReference type="EMBL" id="OFJ50296.1"/>
    </source>
</evidence>
<dbReference type="GO" id="GO:0008784">
    <property type="term" value="F:alanine racemase activity"/>
    <property type="evidence" value="ECO:0007669"/>
    <property type="project" value="UniProtKB-UniRule"/>
</dbReference>
<protein>
    <recommendedName>
        <fullName evidence="6 7">Alanine racemase</fullName>
        <ecNumber evidence="3 7">5.1.1.1</ecNumber>
    </recommendedName>
</protein>
<dbReference type="Gene3D" id="2.40.37.10">
    <property type="entry name" value="Lyase, Ornithine Decarboxylase, Chain A, domain 1"/>
    <property type="match status" value="1"/>
</dbReference>